<feature type="domain" description="HTH araC/xylS-type" evidence="3">
    <location>
        <begin position="194"/>
        <end position="292"/>
    </location>
</feature>
<sequence>MENEKAFNELTELIAQYAKCDGIHSTNIEGLHCYKMSALNNRLPVIYKPSIYVVAQGNKQVILDKDVFYYTQGNYLAVSVDLPLIGEVTKASQSKPYLCAQIDIDMQIMTELAIKLQTQETLPNKTEKGVFVGNIDDRLMNCILRLMQLLDTPKDIPYLSPLIIQEIHYCLLSGPHGSSIIQTYLQGSNMHRIAKIIDIMKSDIAKKASTSELAASVNMSTSSFYNQFKQVTGFSPLQYLKRLRLTQARQMMLSNNTDATNTAYIVGYESPSQFNREYARLFGLPPQREIKAFRKLITN</sequence>
<evidence type="ECO:0000259" key="3">
    <source>
        <dbReference type="PROSITE" id="PS01124"/>
    </source>
</evidence>
<dbReference type="Pfam" id="PF12833">
    <property type="entry name" value="HTH_18"/>
    <property type="match status" value="1"/>
</dbReference>
<dbReference type="PANTHER" id="PTHR43436:SF1">
    <property type="entry name" value="TRANSCRIPTIONAL REGULATORY PROTEIN"/>
    <property type="match status" value="1"/>
</dbReference>
<comment type="caution">
    <text evidence="4">The sequence shown here is derived from an EMBL/GenBank/DDBJ whole genome shotgun (WGS) entry which is preliminary data.</text>
</comment>
<gene>
    <name evidence="4" type="ORF">L3081_18530</name>
</gene>
<dbReference type="InterPro" id="IPR018060">
    <property type="entry name" value="HTH_AraC"/>
</dbReference>
<proteinExistence type="predicted"/>
<reference evidence="4" key="1">
    <citation type="submission" date="2022-01" db="EMBL/GenBank/DDBJ databases">
        <title>Colwellia maritima, isolated from seawater.</title>
        <authorList>
            <person name="Kristyanto S."/>
            <person name="Jung J."/>
            <person name="Jeon C.O."/>
        </authorList>
    </citation>
    <scope>NUCLEOTIDE SEQUENCE</scope>
    <source>
        <strain evidence="4">MSW7</strain>
    </source>
</reference>
<dbReference type="RefSeq" id="WP_242287639.1">
    <property type="nucleotide sequence ID" value="NZ_JAKKSL010000004.1"/>
</dbReference>
<dbReference type="Gene3D" id="1.10.10.60">
    <property type="entry name" value="Homeodomain-like"/>
    <property type="match status" value="2"/>
</dbReference>
<evidence type="ECO:0000313" key="4">
    <source>
        <dbReference type="EMBL" id="MCI2285019.1"/>
    </source>
</evidence>
<dbReference type="SUPFAM" id="SSF46689">
    <property type="entry name" value="Homeodomain-like"/>
    <property type="match status" value="2"/>
</dbReference>
<organism evidence="4 5">
    <name type="scientific">Colwellia maritima</name>
    <dbReference type="NCBI Taxonomy" id="2912588"/>
    <lineage>
        <taxon>Bacteria</taxon>
        <taxon>Pseudomonadati</taxon>
        <taxon>Pseudomonadota</taxon>
        <taxon>Gammaproteobacteria</taxon>
        <taxon>Alteromonadales</taxon>
        <taxon>Colwelliaceae</taxon>
        <taxon>Colwellia</taxon>
    </lineage>
</organism>
<dbReference type="Pfam" id="PF06719">
    <property type="entry name" value="AraC_N"/>
    <property type="match status" value="1"/>
</dbReference>
<protein>
    <submittedName>
        <fullName evidence="4">AraC family transcriptional regulator</fullName>
    </submittedName>
</protein>
<dbReference type="InterPro" id="IPR009594">
    <property type="entry name" value="Tscrpt_reg_HTH_AraC_N"/>
</dbReference>
<keyword evidence="1" id="KW-0805">Transcription regulation</keyword>
<keyword evidence="2" id="KW-0804">Transcription</keyword>
<dbReference type="Proteomes" id="UP001139646">
    <property type="component" value="Unassembled WGS sequence"/>
</dbReference>
<dbReference type="EMBL" id="JAKKSL010000004">
    <property type="protein sequence ID" value="MCI2285019.1"/>
    <property type="molecule type" value="Genomic_DNA"/>
</dbReference>
<dbReference type="InterPro" id="IPR009057">
    <property type="entry name" value="Homeodomain-like_sf"/>
</dbReference>
<evidence type="ECO:0000256" key="1">
    <source>
        <dbReference type="ARBA" id="ARBA00023015"/>
    </source>
</evidence>
<dbReference type="SMART" id="SM00342">
    <property type="entry name" value="HTH_ARAC"/>
    <property type="match status" value="1"/>
</dbReference>
<dbReference type="PROSITE" id="PS01124">
    <property type="entry name" value="HTH_ARAC_FAMILY_2"/>
    <property type="match status" value="1"/>
</dbReference>
<keyword evidence="5" id="KW-1185">Reference proteome</keyword>
<dbReference type="PANTHER" id="PTHR43436">
    <property type="entry name" value="ARAC-FAMILY TRANSCRIPTIONAL REGULATOR"/>
    <property type="match status" value="1"/>
</dbReference>
<evidence type="ECO:0000256" key="2">
    <source>
        <dbReference type="ARBA" id="ARBA00023163"/>
    </source>
</evidence>
<name>A0ABS9X462_9GAMM</name>
<accession>A0ABS9X462</accession>
<evidence type="ECO:0000313" key="5">
    <source>
        <dbReference type="Proteomes" id="UP001139646"/>
    </source>
</evidence>